<dbReference type="HOGENOM" id="CLU_3258189_0_0_11"/>
<dbReference type="AlphaFoldDB" id="S4MP83"/>
<name>S4MP83_9ACTN</name>
<dbReference type="EMBL" id="AOPY01001455">
    <property type="protein sequence ID" value="EPJ38516.1"/>
    <property type="molecule type" value="Genomic_DNA"/>
</dbReference>
<sequence length="42" mass="4596">MRLVLLWSGVRSRKSIALLIRGDPMARAPLSTETTRRSSAAA</sequence>
<keyword evidence="2" id="KW-1185">Reference proteome</keyword>
<proteinExistence type="predicted"/>
<organism evidence="1 2">
    <name type="scientific">Streptomyces afghaniensis 772</name>
    <dbReference type="NCBI Taxonomy" id="1283301"/>
    <lineage>
        <taxon>Bacteria</taxon>
        <taxon>Bacillati</taxon>
        <taxon>Actinomycetota</taxon>
        <taxon>Actinomycetes</taxon>
        <taxon>Kitasatosporales</taxon>
        <taxon>Streptomycetaceae</taxon>
        <taxon>Streptomyces</taxon>
    </lineage>
</organism>
<gene>
    <name evidence="1" type="ORF">STAFG_4382</name>
</gene>
<protein>
    <submittedName>
        <fullName evidence="1">Uncharacterized protein</fullName>
    </submittedName>
</protein>
<comment type="caution">
    <text evidence="1">The sequence shown here is derived from an EMBL/GenBank/DDBJ whole genome shotgun (WGS) entry which is preliminary data.</text>
</comment>
<evidence type="ECO:0000313" key="2">
    <source>
        <dbReference type="Proteomes" id="UP000015001"/>
    </source>
</evidence>
<accession>S4MP83</accession>
<evidence type="ECO:0000313" key="1">
    <source>
        <dbReference type="EMBL" id="EPJ38516.1"/>
    </source>
</evidence>
<dbReference type="Proteomes" id="UP000015001">
    <property type="component" value="Unassembled WGS sequence"/>
</dbReference>
<reference evidence="1 2" key="1">
    <citation type="submission" date="2013-02" db="EMBL/GenBank/DDBJ databases">
        <title>Draft Genome Sequence of Streptomyces afghaniensis, Which Produces Compounds of the Julimycin B-Complex.</title>
        <authorList>
            <person name="Gruening B.A."/>
            <person name="Praeg A."/>
            <person name="Erxleben A."/>
            <person name="Guenther S."/>
            <person name="Fiedler H.-P."/>
            <person name="Goodfellow M."/>
            <person name="Mueller M."/>
        </authorList>
    </citation>
    <scope>NUCLEOTIDE SEQUENCE [LARGE SCALE GENOMIC DNA]</scope>
    <source>
        <strain evidence="1 2">772</strain>
    </source>
</reference>